<protein>
    <submittedName>
        <fullName evidence="1">YafY family protein</fullName>
    </submittedName>
</protein>
<keyword evidence="2" id="KW-1185">Reference proteome</keyword>
<evidence type="ECO:0000313" key="1">
    <source>
        <dbReference type="EMBL" id="MEJ8305679.1"/>
    </source>
</evidence>
<dbReference type="Proteomes" id="UP001380953">
    <property type="component" value="Unassembled WGS sequence"/>
</dbReference>
<comment type="caution">
    <text evidence="1">The sequence shown here is derived from an EMBL/GenBank/DDBJ whole genome shotgun (WGS) entry which is preliminary data.</text>
</comment>
<proteinExistence type="predicted"/>
<reference evidence="1" key="1">
    <citation type="submission" date="2024-03" db="EMBL/GenBank/DDBJ databases">
        <title>Whole genome sequecning of epiphytes from Marcgravia umbellata leaves.</title>
        <authorList>
            <person name="Kumar G."/>
            <person name="Savka M.A."/>
        </authorList>
    </citation>
    <scope>NUCLEOTIDE SEQUENCE</scope>
    <source>
        <strain evidence="1">RIT_BL5</strain>
    </source>
</reference>
<accession>A0ACC6PGR9</accession>
<evidence type="ECO:0000313" key="2">
    <source>
        <dbReference type="Proteomes" id="UP001380953"/>
    </source>
</evidence>
<organism evidence="1 2">
    <name type="scientific">Saccharibacillus sacchari</name>
    <dbReference type="NCBI Taxonomy" id="456493"/>
    <lineage>
        <taxon>Bacteria</taxon>
        <taxon>Bacillati</taxon>
        <taxon>Bacillota</taxon>
        <taxon>Bacilli</taxon>
        <taxon>Bacillales</taxon>
        <taxon>Paenibacillaceae</taxon>
        <taxon>Saccharibacillus</taxon>
    </lineage>
</organism>
<sequence length="298" mass="34827">MLLMISGKGTVTGKELAEHFEVSLRTVYRDIEKISEAGIPIASSSGKGGGYYIMDGYNVSSLFLNRDEAYAFAAVMRNLHGLFGRREIFGDVALKVEHLYKQKPNTDKWTLDLSHFSMEQEIKDYLGIISESICNNRLLVFDYVNRNMESMERTVEPSRIDFREGHWYVIGFCRIRKDYRRFKLVRIKRLEQGPPFVKRELSEARIAEVIEQSYLRRDIPVLLRFTPQIGARLTEYFRGEKISRDEEGFFLVADAFPHEEGLLKFVLSFGKECELLEPPQLRAELRRYMQNMLVFYND</sequence>
<name>A0ACC6PGR9_9BACL</name>
<gene>
    <name evidence="1" type="ORF">WKI47_17355</name>
</gene>
<dbReference type="EMBL" id="JBBKAR010000045">
    <property type="protein sequence ID" value="MEJ8305679.1"/>
    <property type="molecule type" value="Genomic_DNA"/>
</dbReference>